<evidence type="ECO:0000256" key="1">
    <source>
        <dbReference type="SAM" id="SignalP"/>
    </source>
</evidence>
<dbReference type="Pfam" id="PF00024">
    <property type="entry name" value="PAN_1"/>
    <property type="match status" value="1"/>
</dbReference>
<comment type="caution">
    <text evidence="3">The sequence shown here is derived from an EMBL/GenBank/DDBJ whole genome shotgun (WGS) entry which is preliminary data.</text>
</comment>
<feature type="domain" description="Apple" evidence="2">
    <location>
        <begin position="20"/>
        <end position="105"/>
    </location>
</feature>
<dbReference type="Proteomes" id="UP001163046">
    <property type="component" value="Unassembled WGS sequence"/>
</dbReference>
<sequence length="118" mass="13520">MEKRLILGFVLLANLLAPPCLLANKLQYFTFEDRYLPGHIFKSLRTSDWSQCLQACSMSERCVSYSFDKRKPSENCDLHVCGFLNECNALDFLIASQDSVFQQLRPGESSIQQHLPQD</sequence>
<feature type="signal peptide" evidence="1">
    <location>
        <begin position="1"/>
        <end position="23"/>
    </location>
</feature>
<gene>
    <name evidence="3" type="ORF">OS493_010743</name>
</gene>
<organism evidence="3 4">
    <name type="scientific">Desmophyllum pertusum</name>
    <dbReference type="NCBI Taxonomy" id="174260"/>
    <lineage>
        <taxon>Eukaryota</taxon>
        <taxon>Metazoa</taxon>
        <taxon>Cnidaria</taxon>
        <taxon>Anthozoa</taxon>
        <taxon>Hexacorallia</taxon>
        <taxon>Scleractinia</taxon>
        <taxon>Caryophylliina</taxon>
        <taxon>Caryophylliidae</taxon>
        <taxon>Desmophyllum</taxon>
    </lineage>
</organism>
<name>A0A9W9ZSG6_9CNID</name>
<keyword evidence="4" id="KW-1185">Reference proteome</keyword>
<dbReference type="PROSITE" id="PS50948">
    <property type="entry name" value="PAN"/>
    <property type="match status" value="1"/>
</dbReference>
<reference evidence="3" key="1">
    <citation type="submission" date="2023-01" db="EMBL/GenBank/DDBJ databases">
        <title>Genome assembly of the deep-sea coral Lophelia pertusa.</title>
        <authorList>
            <person name="Herrera S."/>
            <person name="Cordes E."/>
        </authorList>
    </citation>
    <scope>NUCLEOTIDE SEQUENCE</scope>
    <source>
        <strain evidence="3">USNM1676648</strain>
        <tissue evidence="3">Polyp</tissue>
    </source>
</reference>
<accession>A0A9W9ZSG6</accession>
<feature type="chain" id="PRO_5040976242" description="Apple domain-containing protein" evidence="1">
    <location>
        <begin position="24"/>
        <end position="118"/>
    </location>
</feature>
<evidence type="ECO:0000259" key="2">
    <source>
        <dbReference type="PROSITE" id="PS50948"/>
    </source>
</evidence>
<evidence type="ECO:0000313" key="4">
    <source>
        <dbReference type="Proteomes" id="UP001163046"/>
    </source>
</evidence>
<keyword evidence="1" id="KW-0732">Signal</keyword>
<evidence type="ECO:0000313" key="3">
    <source>
        <dbReference type="EMBL" id="KAJ7386329.1"/>
    </source>
</evidence>
<protein>
    <recommendedName>
        <fullName evidence="2">Apple domain-containing protein</fullName>
    </recommendedName>
</protein>
<dbReference type="AlphaFoldDB" id="A0A9W9ZSG6"/>
<dbReference type="EMBL" id="MU825877">
    <property type="protein sequence ID" value="KAJ7386329.1"/>
    <property type="molecule type" value="Genomic_DNA"/>
</dbReference>
<dbReference type="InterPro" id="IPR003609">
    <property type="entry name" value="Pan_app"/>
</dbReference>
<proteinExistence type="predicted"/>